<dbReference type="Pfam" id="PF19891">
    <property type="entry name" value="DUF6364"/>
    <property type="match status" value="1"/>
</dbReference>
<dbReference type="EMBL" id="PYAS01000002">
    <property type="protein sequence ID" value="PSL32357.1"/>
    <property type="molecule type" value="Genomic_DNA"/>
</dbReference>
<accession>A0A2P8GEF9</accession>
<organism evidence="1 2">
    <name type="scientific">Dyadobacter jiangsuensis</name>
    <dbReference type="NCBI Taxonomy" id="1591085"/>
    <lineage>
        <taxon>Bacteria</taxon>
        <taxon>Pseudomonadati</taxon>
        <taxon>Bacteroidota</taxon>
        <taxon>Cytophagia</taxon>
        <taxon>Cytophagales</taxon>
        <taxon>Spirosomataceae</taxon>
        <taxon>Dyadobacter</taxon>
    </lineage>
</organism>
<dbReference type="OrthoDB" id="798296at2"/>
<proteinExistence type="predicted"/>
<evidence type="ECO:0000313" key="1">
    <source>
        <dbReference type="EMBL" id="PSL32357.1"/>
    </source>
</evidence>
<name>A0A2P8GEF9_9BACT</name>
<dbReference type="Proteomes" id="UP000241964">
    <property type="component" value="Unassembled WGS sequence"/>
</dbReference>
<gene>
    <name evidence="1" type="ORF">CLV60_10272</name>
</gene>
<keyword evidence="2" id="KW-1185">Reference proteome</keyword>
<evidence type="ECO:0000313" key="2">
    <source>
        <dbReference type="Proteomes" id="UP000241964"/>
    </source>
</evidence>
<comment type="caution">
    <text evidence="1">The sequence shown here is derived from an EMBL/GenBank/DDBJ whole genome shotgun (WGS) entry which is preliminary data.</text>
</comment>
<dbReference type="RefSeq" id="WP_106594025.1">
    <property type="nucleotide sequence ID" value="NZ_PYAS01000002.1"/>
</dbReference>
<sequence>MNLTIHIDDQKLTAVEEWAKAHGETVEQLVEKYLEKLATKSDQPSKETYQEAEESSIRLLVTEEIKRLQDEAGIKPVGDFDERKDFENHIKRKHA</sequence>
<reference evidence="1 2" key="1">
    <citation type="submission" date="2018-03" db="EMBL/GenBank/DDBJ databases">
        <title>Genomic Encyclopedia of Archaeal and Bacterial Type Strains, Phase II (KMG-II): from individual species to whole genera.</title>
        <authorList>
            <person name="Goeker M."/>
        </authorList>
    </citation>
    <scope>NUCLEOTIDE SEQUENCE [LARGE SCALE GENOMIC DNA]</scope>
    <source>
        <strain evidence="1 2">DSM 29057</strain>
    </source>
</reference>
<dbReference type="InterPro" id="IPR045944">
    <property type="entry name" value="DUF6364"/>
</dbReference>
<dbReference type="AlphaFoldDB" id="A0A2P8GEF9"/>
<protein>
    <submittedName>
        <fullName evidence="1">Uncharacterized protein</fullName>
    </submittedName>
</protein>